<feature type="region of interest" description="Disordered" evidence="1">
    <location>
        <begin position="390"/>
        <end position="467"/>
    </location>
</feature>
<dbReference type="GO" id="GO:0005085">
    <property type="term" value="F:guanyl-nucleotide exchange factor activity"/>
    <property type="evidence" value="ECO:0007669"/>
    <property type="project" value="InterPro"/>
</dbReference>
<dbReference type="PROSITE" id="PS50003">
    <property type="entry name" value="PH_DOMAIN"/>
    <property type="match status" value="1"/>
</dbReference>
<dbReference type="Pfam" id="PF00621">
    <property type="entry name" value="RhoGEF"/>
    <property type="match status" value="1"/>
</dbReference>
<feature type="region of interest" description="Disordered" evidence="1">
    <location>
        <begin position="218"/>
        <end position="244"/>
    </location>
</feature>
<dbReference type="PROSITE" id="PS50010">
    <property type="entry name" value="DH_2"/>
    <property type="match status" value="1"/>
</dbReference>
<organism evidence="4 5">
    <name type="scientific">Pomacea canaliculata</name>
    <name type="common">Golden apple snail</name>
    <dbReference type="NCBI Taxonomy" id="400727"/>
    <lineage>
        <taxon>Eukaryota</taxon>
        <taxon>Metazoa</taxon>
        <taxon>Spiralia</taxon>
        <taxon>Lophotrochozoa</taxon>
        <taxon>Mollusca</taxon>
        <taxon>Gastropoda</taxon>
        <taxon>Caenogastropoda</taxon>
        <taxon>Architaenioglossa</taxon>
        <taxon>Ampullarioidea</taxon>
        <taxon>Ampullariidae</taxon>
        <taxon>Pomacea</taxon>
    </lineage>
</organism>
<sequence length="978" mass="110455">MALVLQTYVEKGNDLIEEAAMLAQSEAFSESALGYRDTARLLKKQLQLFSSQLEDTHERIEGTARCYSLLDKSYEWALEAMKYVASMKMEHCASGSGLNKLLTSLEQYLKQHPPMCDDVFCRMIDTAQQLRNDKLLEQCRVAKARCQETYHLLLLRRNTLRRAKDHLASELTSGGCGVALEASHQDQGLDLADGFLLPHDSAVPAEACGTVKNGKACREEQKNEEDSLPVWEPRKTSTPSMVESELYSDPYGNNYSRPSHYRSSSSVGSSLNGHVHMQNNDAAVLTGSAASKPGADLLDQTYHLPEKPRKCKELEEAADLKLSAPFGTAKLVLGRTISSPLPATNSAAVVSSIPSVSLSCIHRPVKKILKRASTAPSPIVAASVIHEDQATDAHGKQQKDPHCGKTHSLMTGSSESLPSMPEEDEDYQDSQQTDSSAKSKKSSWTPVPVNTHLHQPSRTIPTGPMADLRLSEAEMKSRRTVLLIMSEMVQTERDYVHSLQYVIENYIPELLRQDVPQVLRGKRNVIFGNIEKIYQFHSQFFLRELECCELNPYLVGHYFLRHENDFHLYTLYNKNKPKSDDLMMELGKHFFRQKQLELNDRMDLASYLLKPVQRMGKYALLLKQILKECPDAEAEHADLKAAEEMVRFQLRHGNDLLAMDSLRECDVNLQEQGRLLRQEEFLVFQGRRKMMRRVFLFEDLILFSKTRRGRQGQHDIYVYKHSFKMADIGLTENCGDSGYKFEIWFRRRTLGENYILQALNSESKRVWVQDISKLLWRQALKNRESHINEMASMGIGNKPCLDLKPSCDNIQDRSLNISLSNRGARTRNSIAVSSFEYLRNGTKRPHSIISVSSNSSSNSSHSSLGLFGSLNLAFDPVDVPHIQRQSLLSNESGIEADNSSGDGDPGGGKSDNEQKMNSSPEEPCADVTRSRNFNQRFAEPIMTDSSTAELHYRSYESQKFAERQAEDSHPFYCRKSQA</sequence>
<name>A0A2T7NH81_POMCA</name>
<evidence type="ECO:0000259" key="3">
    <source>
        <dbReference type="PROSITE" id="PS50010"/>
    </source>
</evidence>
<dbReference type="InterPro" id="IPR011993">
    <property type="entry name" value="PH-like_dom_sf"/>
</dbReference>
<dbReference type="AlphaFoldDB" id="A0A2T7NH81"/>
<evidence type="ECO:0008006" key="6">
    <source>
        <dbReference type="Google" id="ProtNLM"/>
    </source>
</evidence>
<dbReference type="PANTHER" id="PTHR45845:SF3">
    <property type="entry name" value="PURATROPHIN-1-LIKE, ISOFORM A"/>
    <property type="match status" value="1"/>
</dbReference>
<dbReference type="SUPFAM" id="SSF50729">
    <property type="entry name" value="PH domain-like"/>
    <property type="match status" value="1"/>
</dbReference>
<reference evidence="4 5" key="1">
    <citation type="submission" date="2018-04" db="EMBL/GenBank/DDBJ databases">
        <title>The genome of golden apple snail Pomacea canaliculata provides insight into stress tolerance and invasive adaptation.</title>
        <authorList>
            <person name="Liu C."/>
            <person name="Liu B."/>
            <person name="Ren Y."/>
            <person name="Zhang Y."/>
            <person name="Wang H."/>
            <person name="Li S."/>
            <person name="Jiang F."/>
            <person name="Yin L."/>
            <person name="Zhang G."/>
            <person name="Qian W."/>
            <person name="Fan W."/>
        </authorList>
    </citation>
    <scope>NUCLEOTIDE SEQUENCE [LARGE SCALE GENOMIC DNA]</scope>
    <source>
        <strain evidence="4">SZHN2017</strain>
        <tissue evidence="4">Muscle</tissue>
    </source>
</reference>
<proteinExistence type="predicted"/>
<accession>A0A2T7NH81</accession>
<dbReference type="Proteomes" id="UP000245119">
    <property type="component" value="Linkage Group LG12"/>
</dbReference>
<dbReference type="Pfam" id="PF22697">
    <property type="entry name" value="SOS1_NGEF_PH"/>
    <property type="match status" value="1"/>
</dbReference>
<evidence type="ECO:0000259" key="2">
    <source>
        <dbReference type="PROSITE" id="PS50003"/>
    </source>
</evidence>
<dbReference type="CDD" id="cd00160">
    <property type="entry name" value="RhoGEF"/>
    <property type="match status" value="1"/>
</dbReference>
<evidence type="ECO:0000313" key="4">
    <source>
        <dbReference type="EMBL" id="PVD20539.1"/>
    </source>
</evidence>
<dbReference type="InterPro" id="IPR035899">
    <property type="entry name" value="DBL_dom_sf"/>
</dbReference>
<dbReference type="Gene3D" id="1.20.900.10">
    <property type="entry name" value="Dbl homology (DH) domain"/>
    <property type="match status" value="1"/>
</dbReference>
<dbReference type="SMART" id="SM00325">
    <property type="entry name" value="RhoGEF"/>
    <property type="match status" value="1"/>
</dbReference>
<evidence type="ECO:0000313" key="5">
    <source>
        <dbReference type="Proteomes" id="UP000245119"/>
    </source>
</evidence>
<gene>
    <name evidence="4" type="ORF">C0Q70_18695</name>
</gene>
<comment type="caution">
    <text evidence="4">The sequence shown here is derived from an EMBL/GenBank/DDBJ whole genome shotgun (WGS) entry which is preliminary data.</text>
</comment>
<dbReference type="InterPro" id="IPR000219">
    <property type="entry name" value="DH_dom"/>
</dbReference>
<feature type="compositionally biased region" description="Basic and acidic residues" evidence="1">
    <location>
        <begin position="390"/>
        <end position="403"/>
    </location>
</feature>
<dbReference type="InterPro" id="IPR001849">
    <property type="entry name" value="PH_domain"/>
</dbReference>
<dbReference type="OrthoDB" id="6152532at2759"/>
<dbReference type="Gene3D" id="2.30.29.30">
    <property type="entry name" value="Pleckstrin-homology domain (PH domain)/Phosphotyrosine-binding domain (PTB)"/>
    <property type="match status" value="1"/>
</dbReference>
<dbReference type="STRING" id="400727.A0A2T7NH81"/>
<evidence type="ECO:0000256" key="1">
    <source>
        <dbReference type="SAM" id="MobiDB-lite"/>
    </source>
</evidence>
<dbReference type="SUPFAM" id="SSF48065">
    <property type="entry name" value="DBL homology domain (DH-domain)"/>
    <property type="match status" value="1"/>
</dbReference>
<keyword evidence="5" id="KW-1185">Reference proteome</keyword>
<dbReference type="InterPro" id="IPR052231">
    <property type="entry name" value="Rho_GEF_signaling-related"/>
</dbReference>
<dbReference type="SMART" id="SM00233">
    <property type="entry name" value="PH"/>
    <property type="match status" value="1"/>
</dbReference>
<feature type="region of interest" description="Disordered" evidence="1">
    <location>
        <begin position="889"/>
        <end position="945"/>
    </location>
</feature>
<dbReference type="CDD" id="cd13242">
    <property type="entry name" value="PH_puratrophin-1"/>
    <property type="match status" value="1"/>
</dbReference>
<dbReference type="PANTHER" id="PTHR45845">
    <property type="entry name" value="RHO GUANINE NUCLEOTIDE EXCHANGE FACTOR-RELATED"/>
    <property type="match status" value="1"/>
</dbReference>
<feature type="domain" description="PH" evidence="2">
    <location>
        <begin position="668"/>
        <end position="776"/>
    </location>
</feature>
<feature type="domain" description="DH" evidence="3">
    <location>
        <begin position="480"/>
        <end position="656"/>
    </location>
</feature>
<protein>
    <recommendedName>
        <fullName evidence="6">DH domain-containing protein</fullName>
    </recommendedName>
</protein>
<dbReference type="InterPro" id="IPR055251">
    <property type="entry name" value="SOS1_NGEF_PH"/>
</dbReference>
<dbReference type="EMBL" id="PZQS01000012">
    <property type="protein sequence ID" value="PVD20539.1"/>
    <property type="molecule type" value="Genomic_DNA"/>
</dbReference>
<feature type="compositionally biased region" description="Polar residues" evidence="1">
    <location>
        <begin position="408"/>
        <end position="417"/>
    </location>
</feature>